<name>A0AAD6QLQ0_9ROSI</name>
<organism evidence="2 3">
    <name type="scientific">Populus alba x Populus x berolinensis</name>
    <dbReference type="NCBI Taxonomy" id="444605"/>
    <lineage>
        <taxon>Eukaryota</taxon>
        <taxon>Viridiplantae</taxon>
        <taxon>Streptophyta</taxon>
        <taxon>Embryophyta</taxon>
        <taxon>Tracheophyta</taxon>
        <taxon>Spermatophyta</taxon>
        <taxon>Magnoliopsida</taxon>
        <taxon>eudicotyledons</taxon>
        <taxon>Gunneridae</taxon>
        <taxon>Pentapetalae</taxon>
        <taxon>rosids</taxon>
        <taxon>fabids</taxon>
        <taxon>Malpighiales</taxon>
        <taxon>Salicaceae</taxon>
        <taxon>Saliceae</taxon>
        <taxon>Populus</taxon>
    </lineage>
</organism>
<proteinExistence type="predicted"/>
<reference evidence="2" key="1">
    <citation type="journal article" date="2023" name="Mol. Ecol. Resour.">
        <title>Chromosome-level genome assembly of a triploid poplar Populus alba 'Berolinensis'.</title>
        <authorList>
            <person name="Chen S."/>
            <person name="Yu Y."/>
            <person name="Wang X."/>
            <person name="Wang S."/>
            <person name="Zhang T."/>
            <person name="Zhou Y."/>
            <person name="He R."/>
            <person name="Meng N."/>
            <person name="Wang Y."/>
            <person name="Liu W."/>
            <person name="Liu Z."/>
            <person name="Liu J."/>
            <person name="Guo Q."/>
            <person name="Huang H."/>
            <person name="Sederoff R.R."/>
            <person name="Wang G."/>
            <person name="Qu G."/>
            <person name="Chen S."/>
        </authorList>
    </citation>
    <scope>NUCLEOTIDE SEQUENCE</scope>
    <source>
        <strain evidence="2">SC-2020</strain>
    </source>
</reference>
<dbReference type="EMBL" id="JAQIZT010000006">
    <property type="protein sequence ID" value="KAJ6992740.1"/>
    <property type="molecule type" value="Genomic_DNA"/>
</dbReference>
<protein>
    <submittedName>
        <fullName evidence="2">Uncharacterized protein</fullName>
    </submittedName>
</protein>
<dbReference type="EMBL" id="JAQIZT010000006">
    <property type="protein sequence ID" value="KAJ6992731.1"/>
    <property type="molecule type" value="Genomic_DNA"/>
</dbReference>
<dbReference type="AlphaFoldDB" id="A0AAD6QLQ0"/>
<dbReference type="Proteomes" id="UP001164929">
    <property type="component" value="Chromosome 6"/>
</dbReference>
<sequence length="130" mass="14487">MNPSNPPLGLRCKGTLCFNTPRDEAFLFISTFRGGLAIAEAREISINSCASAVGEIDGSMLDFYRTISLYGGTFLLPVNMYLSKLGPICFQETRLEIDIRPAWQPDELDITELPVMDLWSGHKNLRKISS</sequence>
<gene>
    <name evidence="1" type="ORF">NC653_015968</name>
    <name evidence="2" type="ORF">NC653_015977</name>
</gene>
<keyword evidence="3" id="KW-1185">Reference proteome</keyword>
<comment type="caution">
    <text evidence="2">The sequence shown here is derived from an EMBL/GenBank/DDBJ whole genome shotgun (WGS) entry which is preliminary data.</text>
</comment>
<accession>A0AAD6QLQ0</accession>
<evidence type="ECO:0000313" key="3">
    <source>
        <dbReference type="Proteomes" id="UP001164929"/>
    </source>
</evidence>
<evidence type="ECO:0000313" key="2">
    <source>
        <dbReference type="EMBL" id="KAJ6992740.1"/>
    </source>
</evidence>
<evidence type="ECO:0000313" key="1">
    <source>
        <dbReference type="EMBL" id="KAJ6992731.1"/>
    </source>
</evidence>